<proteinExistence type="predicted"/>
<accession>A0ABS8GAT2</accession>
<evidence type="ECO:0000313" key="3">
    <source>
        <dbReference type="Proteomes" id="UP001520878"/>
    </source>
</evidence>
<dbReference type="PANTHER" id="PTHR32251:SF17">
    <property type="entry name" value="STEROID 5-ALPHA REDUCTASE C-TERMINAL DOMAIN-CONTAINING PROTEIN"/>
    <property type="match status" value="1"/>
</dbReference>
<evidence type="ECO:0000313" key="2">
    <source>
        <dbReference type="EMBL" id="MCC2617675.1"/>
    </source>
</evidence>
<dbReference type="Proteomes" id="UP001520878">
    <property type="component" value="Unassembled WGS sequence"/>
</dbReference>
<keyword evidence="3" id="KW-1185">Reference proteome</keyword>
<dbReference type="PROSITE" id="PS50244">
    <property type="entry name" value="S5A_REDUCTASE"/>
    <property type="match status" value="1"/>
</dbReference>
<dbReference type="PANTHER" id="PTHR32251">
    <property type="entry name" value="3-OXO-5-ALPHA-STEROID 4-DEHYDROGENASE"/>
    <property type="match status" value="1"/>
</dbReference>
<keyword evidence="1" id="KW-0472">Membrane</keyword>
<feature type="transmembrane region" description="Helical" evidence="1">
    <location>
        <begin position="103"/>
        <end position="124"/>
    </location>
</feature>
<reference evidence="2 3" key="1">
    <citation type="submission" date="2021-10" db="EMBL/GenBank/DDBJ databases">
        <title>Draft genome of Aestuariibacter halophilus JC2043.</title>
        <authorList>
            <person name="Emsley S.A."/>
            <person name="Pfannmuller K.M."/>
            <person name="Ushijima B."/>
            <person name="Saw J.H."/>
            <person name="Videau P."/>
        </authorList>
    </citation>
    <scope>NUCLEOTIDE SEQUENCE [LARGE SCALE GENOMIC DNA]</scope>
    <source>
        <strain evidence="2 3">JC2043</strain>
    </source>
</reference>
<protein>
    <submittedName>
        <fullName evidence="2">DUF1295 domain-containing protein</fullName>
    </submittedName>
</protein>
<dbReference type="EMBL" id="JAJEWP010000005">
    <property type="protein sequence ID" value="MCC2617675.1"/>
    <property type="molecule type" value="Genomic_DNA"/>
</dbReference>
<keyword evidence="1" id="KW-1133">Transmembrane helix</keyword>
<organism evidence="2 3">
    <name type="scientific">Fluctibacter halophilus</name>
    <dbReference type="NCBI Taxonomy" id="226011"/>
    <lineage>
        <taxon>Bacteria</taxon>
        <taxon>Pseudomonadati</taxon>
        <taxon>Pseudomonadota</taxon>
        <taxon>Gammaproteobacteria</taxon>
        <taxon>Alteromonadales</taxon>
        <taxon>Alteromonadaceae</taxon>
        <taxon>Fluctibacter</taxon>
    </lineage>
</organism>
<feature type="transmembrane region" description="Helical" evidence="1">
    <location>
        <begin position="145"/>
        <end position="168"/>
    </location>
</feature>
<dbReference type="RefSeq" id="WP_229162006.1">
    <property type="nucleotide sequence ID" value="NZ_JAJEWP010000005.1"/>
</dbReference>
<evidence type="ECO:0000256" key="1">
    <source>
        <dbReference type="SAM" id="Phobius"/>
    </source>
</evidence>
<sequence length="299" mass="32974">MALSTLSDQFSARQHWRGVLGVFVMAILLGAVCVALGMAVTGGKIALTEMAMIAVGLFGLQWLGVLHAALTGAGERYFDAVGAASFLAVVWSVYALAADDGVLPLLVTLLVTLWAARLGSFLLNRILRDGHDRRFDQLRDDPVRFTLAWTVQAVWVWLTLLCVFAIITTPAAQVSLWTAVGSGLWLLGFCIETVADAQKRQFRRHSPDRFIHTGLWALCRHPNYAGEILLWCGIALISVPMLSGLQWVALISPVWVYVLLTRISGIPLLDEDNQRRFGDDPAYQSYRRKTPALCPRLGQ</sequence>
<gene>
    <name evidence="2" type="ORF">LJ739_15595</name>
</gene>
<dbReference type="Gene3D" id="1.20.120.1630">
    <property type="match status" value="1"/>
</dbReference>
<feature type="transmembrane region" description="Helical" evidence="1">
    <location>
        <begin position="228"/>
        <end position="248"/>
    </location>
</feature>
<comment type="caution">
    <text evidence="2">The sequence shown here is derived from an EMBL/GenBank/DDBJ whole genome shotgun (WGS) entry which is preliminary data.</text>
</comment>
<name>A0ABS8GAT2_9ALTE</name>
<feature type="transmembrane region" description="Helical" evidence="1">
    <location>
        <begin position="51"/>
        <end position="70"/>
    </location>
</feature>
<feature type="transmembrane region" description="Helical" evidence="1">
    <location>
        <begin position="77"/>
        <end position="97"/>
    </location>
</feature>
<feature type="transmembrane region" description="Helical" evidence="1">
    <location>
        <begin position="174"/>
        <end position="195"/>
    </location>
</feature>
<keyword evidence="1" id="KW-0812">Transmembrane</keyword>
<dbReference type="InterPro" id="IPR010721">
    <property type="entry name" value="UstE-like"/>
</dbReference>
<dbReference type="Pfam" id="PF06966">
    <property type="entry name" value="DUF1295"/>
    <property type="match status" value="1"/>
</dbReference>
<feature type="transmembrane region" description="Helical" evidence="1">
    <location>
        <begin position="20"/>
        <end position="39"/>
    </location>
</feature>